<dbReference type="InterPro" id="IPR019408">
    <property type="entry name" value="7TM_GPCR_serpentine_rcpt_Srab"/>
</dbReference>
<evidence type="ECO:0000256" key="4">
    <source>
        <dbReference type="ARBA" id="ARBA00022989"/>
    </source>
</evidence>
<keyword evidence="5 6" id="KW-0472">Membrane</keyword>
<keyword evidence="3 6" id="KW-0812">Transmembrane</keyword>
<feature type="transmembrane region" description="Helical" evidence="6">
    <location>
        <begin position="152"/>
        <end position="172"/>
    </location>
</feature>
<evidence type="ECO:0000313" key="7">
    <source>
        <dbReference type="EMBL" id="KAK6726275.1"/>
    </source>
</evidence>
<dbReference type="PRINTS" id="PR00699">
    <property type="entry name" value="TMPROTEINSRB"/>
</dbReference>
<comment type="subcellular location">
    <subcellularLocation>
        <location evidence="1">Membrane</location>
        <topology evidence="1">Multi-pass membrane protein</topology>
    </subcellularLocation>
</comment>
<name>A0ABR1BLS0_NECAM</name>
<accession>A0ABR1BLS0</accession>
<organism evidence="7 8">
    <name type="scientific">Necator americanus</name>
    <name type="common">Human hookworm</name>
    <dbReference type="NCBI Taxonomy" id="51031"/>
    <lineage>
        <taxon>Eukaryota</taxon>
        <taxon>Metazoa</taxon>
        <taxon>Ecdysozoa</taxon>
        <taxon>Nematoda</taxon>
        <taxon>Chromadorea</taxon>
        <taxon>Rhabditida</taxon>
        <taxon>Rhabditina</taxon>
        <taxon>Rhabditomorpha</taxon>
        <taxon>Strongyloidea</taxon>
        <taxon>Ancylostomatidae</taxon>
        <taxon>Bunostominae</taxon>
        <taxon>Necator</taxon>
    </lineage>
</organism>
<protein>
    <recommendedName>
        <fullName evidence="9">Integral membrane protein Srb</fullName>
    </recommendedName>
</protein>
<evidence type="ECO:0000256" key="5">
    <source>
        <dbReference type="ARBA" id="ARBA00023136"/>
    </source>
</evidence>
<evidence type="ECO:0000256" key="3">
    <source>
        <dbReference type="ARBA" id="ARBA00022692"/>
    </source>
</evidence>
<comment type="similarity">
    <text evidence="2">Belongs to the nematode receptor-like protein srb family.</text>
</comment>
<evidence type="ECO:0000256" key="2">
    <source>
        <dbReference type="ARBA" id="ARBA00006860"/>
    </source>
</evidence>
<feature type="transmembrane region" description="Helical" evidence="6">
    <location>
        <begin position="111"/>
        <end position="131"/>
    </location>
</feature>
<feature type="transmembrane region" description="Helical" evidence="6">
    <location>
        <begin position="196"/>
        <end position="215"/>
    </location>
</feature>
<evidence type="ECO:0000256" key="6">
    <source>
        <dbReference type="SAM" id="Phobius"/>
    </source>
</evidence>
<dbReference type="PANTHER" id="PTHR31216">
    <property type="entry name" value="SERPENTINE RECEPTOR CLASS BETA-1-RELATED-RELATED"/>
    <property type="match status" value="1"/>
</dbReference>
<dbReference type="EMBL" id="JAVFWL010000001">
    <property type="protein sequence ID" value="KAK6726275.1"/>
    <property type="molecule type" value="Genomic_DNA"/>
</dbReference>
<gene>
    <name evidence="7" type="primary">Necator_chrI.g661</name>
    <name evidence="7" type="ORF">RB195_004539</name>
</gene>
<dbReference type="InterPro" id="IPR002184">
    <property type="entry name" value="7TM_GPCR_serpentine_rcpt_Srb"/>
</dbReference>
<feature type="transmembrane region" description="Helical" evidence="6">
    <location>
        <begin position="279"/>
        <end position="306"/>
    </location>
</feature>
<proteinExistence type="inferred from homology"/>
<feature type="transmembrane region" description="Helical" evidence="6">
    <location>
        <begin position="67"/>
        <end position="91"/>
    </location>
</feature>
<dbReference type="Pfam" id="PF10292">
    <property type="entry name" value="7TM_GPCR_Srab"/>
    <property type="match status" value="1"/>
</dbReference>
<sequence length="344" mass="39568">MTLKFEEFPYLSKQNCTELIINFVTYVPFRVVQIFQTSLSVMSIPILLFVIRKYIYGSSFHLNIKIIFILYYSFATGHAMVNASMQIYQIIRSMLPDPCKAFPTRVEYETFNLSLASMTIGVVAIQLAILFERAVATFWVHNYEKHDIRYGVLFSFISLSVIVIILCTTYRHEDFDELTASMLNTPSSTAPRTNRMFIILGGMSVFVIIGMQMLLRINKRTRRCAPKSLSSRYQTLENLFITQFATYLSLLQVTIYVLYSLGGLGMRTARYALFGDDEIAFGAARGIFYLIPLFTFLLPLLTIYLLRKHHTERESSINFIITMKSTGMAGAQNYHDVITRAWLE</sequence>
<reference evidence="7 8" key="1">
    <citation type="submission" date="2023-08" db="EMBL/GenBank/DDBJ databases">
        <title>A Necator americanus chromosomal reference genome.</title>
        <authorList>
            <person name="Ilik V."/>
            <person name="Petrzelkova K.J."/>
            <person name="Pardy F."/>
            <person name="Fuh T."/>
            <person name="Niatou-Singa F.S."/>
            <person name="Gouil Q."/>
            <person name="Baker L."/>
            <person name="Ritchie M.E."/>
            <person name="Jex A.R."/>
            <person name="Gazzola D."/>
            <person name="Li H."/>
            <person name="Toshio Fujiwara R."/>
            <person name="Zhan B."/>
            <person name="Aroian R.V."/>
            <person name="Pafco B."/>
            <person name="Schwarz E.M."/>
        </authorList>
    </citation>
    <scope>NUCLEOTIDE SEQUENCE [LARGE SCALE GENOMIC DNA]</scope>
    <source>
        <strain evidence="7 8">Aroian</strain>
        <tissue evidence="7">Whole animal</tissue>
    </source>
</reference>
<dbReference type="PANTHER" id="PTHR31216:SF11">
    <property type="entry name" value="SERPENTINE RECEPTOR CLASS BETA-16-RELATED"/>
    <property type="match status" value="1"/>
</dbReference>
<feature type="transmembrane region" description="Helical" evidence="6">
    <location>
        <begin position="236"/>
        <end position="259"/>
    </location>
</feature>
<evidence type="ECO:0008006" key="9">
    <source>
        <dbReference type="Google" id="ProtNLM"/>
    </source>
</evidence>
<evidence type="ECO:0000313" key="8">
    <source>
        <dbReference type="Proteomes" id="UP001303046"/>
    </source>
</evidence>
<comment type="caution">
    <text evidence="7">The sequence shown here is derived from an EMBL/GenBank/DDBJ whole genome shotgun (WGS) entry which is preliminary data.</text>
</comment>
<evidence type="ECO:0000256" key="1">
    <source>
        <dbReference type="ARBA" id="ARBA00004141"/>
    </source>
</evidence>
<keyword evidence="4 6" id="KW-1133">Transmembrane helix</keyword>
<feature type="transmembrane region" description="Helical" evidence="6">
    <location>
        <begin position="34"/>
        <end position="55"/>
    </location>
</feature>
<keyword evidence="8" id="KW-1185">Reference proteome</keyword>
<dbReference type="Proteomes" id="UP001303046">
    <property type="component" value="Unassembled WGS sequence"/>
</dbReference>